<keyword evidence="4" id="KW-0410">Iron transport</keyword>
<dbReference type="InterPro" id="IPR003439">
    <property type="entry name" value="ABC_transporter-like_ATP-bd"/>
</dbReference>
<reference evidence="11 12" key="1">
    <citation type="submission" date="2017-10" db="EMBL/GenBank/DDBJ databases">
        <title>Bacillus sp. nov., a halophilic bacterium isolated from a Keqin Lake.</title>
        <authorList>
            <person name="Wang H."/>
        </authorList>
    </citation>
    <scope>NUCLEOTIDE SEQUENCE [LARGE SCALE GENOMIC DNA]</scope>
    <source>
        <strain evidence="11 12">KCTC 13187</strain>
    </source>
</reference>
<evidence type="ECO:0000256" key="7">
    <source>
        <dbReference type="ARBA" id="ARBA00023004"/>
    </source>
</evidence>
<feature type="domain" description="ABC transporter" evidence="10">
    <location>
        <begin position="4"/>
        <end position="240"/>
    </location>
</feature>
<keyword evidence="6 11" id="KW-0067">ATP-binding</keyword>
<accession>A0A3A9K8Q4</accession>
<dbReference type="GO" id="GO:0006826">
    <property type="term" value="P:iron ion transport"/>
    <property type="evidence" value="ECO:0007669"/>
    <property type="project" value="UniProtKB-KW"/>
</dbReference>
<dbReference type="Proteomes" id="UP000281498">
    <property type="component" value="Unassembled WGS sequence"/>
</dbReference>
<organism evidence="11 12">
    <name type="scientific">Salipaludibacillus neizhouensis</name>
    <dbReference type="NCBI Taxonomy" id="885475"/>
    <lineage>
        <taxon>Bacteria</taxon>
        <taxon>Bacillati</taxon>
        <taxon>Bacillota</taxon>
        <taxon>Bacilli</taxon>
        <taxon>Bacillales</taxon>
        <taxon>Bacillaceae</taxon>
    </lineage>
</organism>
<comment type="caution">
    <text evidence="11">The sequence shown here is derived from an EMBL/GenBank/DDBJ whole genome shotgun (WGS) entry which is preliminary data.</text>
</comment>
<dbReference type="OrthoDB" id="9787851at2"/>
<dbReference type="PROSITE" id="PS50893">
    <property type="entry name" value="ABC_TRANSPORTER_2"/>
    <property type="match status" value="1"/>
</dbReference>
<keyword evidence="2" id="KW-0813">Transport</keyword>
<evidence type="ECO:0000256" key="4">
    <source>
        <dbReference type="ARBA" id="ARBA00022496"/>
    </source>
</evidence>
<evidence type="ECO:0000256" key="6">
    <source>
        <dbReference type="ARBA" id="ARBA00022840"/>
    </source>
</evidence>
<dbReference type="AlphaFoldDB" id="A0A3A9K8Q4"/>
<dbReference type="Gene3D" id="3.40.50.300">
    <property type="entry name" value="P-loop containing nucleotide triphosphate hydrolases"/>
    <property type="match status" value="1"/>
</dbReference>
<keyword evidence="9" id="KW-0472">Membrane</keyword>
<evidence type="ECO:0000256" key="2">
    <source>
        <dbReference type="ARBA" id="ARBA00022448"/>
    </source>
</evidence>
<sequence>MSYVSAQGLSVAYDNHVIVKEMNVEIPEGKITSIIGPNGCGKSTLLKAISRIKKPHNGIAYLQGEDIHKMKTKDVAKKLAILSQAPELPGGLTVEQLVSYGRFPHQNGLQRLSSKDKEAIVAALKNTNLMEFRDRPVDALSGGQRQRAWIAMALAQETELLFLDEPTTYLDMAHQMEVLELLERLNREEGRTIVMVIHDINHAARFSDHLIALKDGKLLFNGDPYHIICPPVLKEIFHIDAYIGKDPRTGKPVCITYNLLPEDVSIKKDAGLLQEV</sequence>
<dbReference type="InterPro" id="IPR051535">
    <property type="entry name" value="Siderophore_ABC-ATPase"/>
</dbReference>
<name>A0A3A9K8Q4_9BACI</name>
<evidence type="ECO:0000313" key="11">
    <source>
        <dbReference type="EMBL" id="RKL67888.1"/>
    </source>
</evidence>
<comment type="subcellular location">
    <subcellularLocation>
        <location evidence="1">Cell membrane</location>
        <topology evidence="1">Peripheral membrane protein</topology>
    </subcellularLocation>
</comment>
<dbReference type="Pfam" id="PF00005">
    <property type="entry name" value="ABC_tran"/>
    <property type="match status" value="1"/>
</dbReference>
<keyword evidence="12" id="KW-1185">Reference proteome</keyword>
<protein>
    <submittedName>
        <fullName evidence="11">Fe(3+)-dicitrate ABC transporter ATP-binding protein</fullName>
    </submittedName>
</protein>
<evidence type="ECO:0000256" key="5">
    <source>
        <dbReference type="ARBA" id="ARBA00022741"/>
    </source>
</evidence>
<dbReference type="RefSeq" id="WP_110938227.1">
    <property type="nucleotide sequence ID" value="NZ_KZ614147.1"/>
</dbReference>
<dbReference type="InterPro" id="IPR027417">
    <property type="entry name" value="P-loop_NTPase"/>
</dbReference>
<evidence type="ECO:0000256" key="9">
    <source>
        <dbReference type="ARBA" id="ARBA00023136"/>
    </source>
</evidence>
<dbReference type="SUPFAM" id="SSF52540">
    <property type="entry name" value="P-loop containing nucleoside triphosphate hydrolases"/>
    <property type="match status" value="1"/>
</dbReference>
<keyword evidence="7" id="KW-0408">Iron</keyword>
<dbReference type="PANTHER" id="PTHR42771:SF4">
    <property type="entry name" value="IRON(3+)-HYDROXAMATE IMPORT ATP-BINDING PROTEIN FHUC"/>
    <property type="match status" value="1"/>
</dbReference>
<dbReference type="GO" id="GO:0005886">
    <property type="term" value="C:plasma membrane"/>
    <property type="evidence" value="ECO:0007669"/>
    <property type="project" value="UniProtKB-SubCell"/>
</dbReference>
<keyword evidence="3" id="KW-1003">Cell membrane</keyword>
<keyword evidence="8" id="KW-0406">Ion transport</keyword>
<evidence type="ECO:0000256" key="3">
    <source>
        <dbReference type="ARBA" id="ARBA00022475"/>
    </source>
</evidence>
<dbReference type="InterPro" id="IPR003593">
    <property type="entry name" value="AAA+_ATPase"/>
</dbReference>
<dbReference type="PANTHER" id="PTHR42771">
    <property type="entry name" value="IRON(3+)-HYDROXAMATE IMPORT ATP-BINDING PROTEIN FHUC"/>
    <property type="match status" value="1"/>
</dbReference>
<proteinExistence type="predicted"/>
<dbReference type="FunFam" id="3.40.50.300:FF:000134">
    <property type="entry name" value="Iron-enterobactin ABC transporter ATP-binding protein"/>
    <property type="match status" value="1"/>
</dbReference>
<dbReference type="PROSITE" id="PS00211">
    <property type="entry name" value="ABC_TRANSPORTER_1"/>
    <property type="match status" value="1"/>
</dbReference>
<evidence type="ECO:0000256" key="1">
    <source>
        <dbReference type="ARBA" id="ARBA00004202"/>
    </source>
</evidence>
<dbReference type="GO" id="GO:0016887">
    <property type="term" value="F:ATP hydrolysis activity"/>
    <property type="evidence" value="ECO:0007669"/>
    <property type="project" value="InterPro"/>
</dbReference>
<evidence type="ECO:0000259" key="10">
    <source>
        <dbReference type="PROSITE" id="PS50893"/>
    </source>
</evidence>
<dbReference type="GO" id="GO:0005524">
    <property type="term" value="F:ATP binding"/>
    <property type="evidence" value="ECO:0007669"/>
    <property type="project" value="UniProtKB-KW"/>
</dbReference>
<evidence type="ECO:0000256" key="8">
    <source>
        <dbReference type="ARBA" id="ARBA00023065"/>
    </source>
</evidence>
<dbReference type="SMART" id="SM00382">
    <property type="entry name" value="AAA"/>
    <property type="match status" value="1"/>
</dbReference>
<keyword evidence="5" id="KW-0547">Nucleotide-binding</keyword>
<gene>
    <name evidence="11" type="primary">fecE</name>
    <name evidence="11" type="ORF">CR203_05115</name>
</gene>
<evidence type="ECO:0000313" key="12">
    <source>
        <dbReference type="Proteomes" id="UP000281498"/>
    </source>
</evidence>
<dbReference type="CDD" id="cd03214">
    <property type="entry name" value="ABC_Iron-Siderophores_B12_Hemin"/>
    <property type="match status" value="1"/>
</dbReference>
<dbReference type="EMBL" id="PDOE01000002">
    <property type="protein sequence ID" value="RKL67888.1"/>
    <property type="molecule type" value="Genomic_DNA"/>
</dbReference>
<dbReference type="InterPro" id="IPR017871">
    <property type="entry name" value="ABC_transporter-like_CS"/>
</dbReference>